<evidence type="ECO:0000313" key="1">
    <source>
        <dbReference type="EMBL" id="GAA6168409.1"/>
    </source>
</evidence>
<protein>
    <submittedName>
        <fullName evidence="1">Uncharacterized protein</fullName>
    </submittedName>
</protein>
<sequence length="73" mass="8509">MPINLPIPYALLFEKLKRLTFGAQKLIVMRNYNIANMTPTPNRMQNALFISLEWRSKAGFYHKISKIRTIVDA</sequence>
<organism evidence="1 2">
    <name type="scientific">Sessilibacter corallicola</name>
    <dbReference type="NCBI Taxonomy" id="2904075"/>
    <lineage>
        <taxon>Bacteria</taxon>
        <taxon>Pseudomonadati</taxon>
        <taxon>Pseudomonadota</taxon>
        <taxon>Gammaproteobacteria</taxon>
        <taxon>Cellvibrionales</taxon>
        <taxon>Cellvibrionaceae</taxon>
        <taxon>Sessilibacter</taxon>
    </lineage>
</organism>
<proteinExistence type="predicted"/>
<reference evidence="1 2" key="1">
    <citation type="submission" date="2024-04" db="EMBL/GenBank/DDBJ databases">
        <title>Draft genome sequence of Sessilibacter corallicola NBRC 116591.</title>
        <authorList>
            <person name="Miyakawa T."/>
            <person name="Kusuya Y."/>
            <person name="Miura T."/>
        </authorList>
    </citation>
    <scope>NUCLEOTIDE SEQUENCE [LARGE SCALE GENOMIC DNA]</scope>
    <source>
        <strain evidence="1 2">KU-00831-HH</strain>
    </source>
</reference>
<dbReference type="EMBL" id="BAABWN010000006">
    <property type="protein sequence ID" value="GAA6168409.1"/>
    <property type="molecule type" value="Genomic_DNA"/>
</dbReference>
<accession>A0ABQ0A9S5</accession>
<keyword evidence="2" id="KW-1185">Reference proteome</keyword>
<evidence type="ECO:0000313" key="2">
    <source>
        <dbReference type="Proteomes" id="UP001465153"/>
    </source>
</evidence>
<comment type="caution">
    <text evidence="1">The sequence shown here is derived from an EMBL/GenBank/DDBJ whole genome shotgun (WGS) entry which is preliminary data.</text>
</comment>
<name>A0ABQ0A9S5_9GAMM</name>
<gene>
    <name evidence="1" type="ORF">NBRC116591_22200</name>
</gene>
<dbReference type="Proteomes" id="UP001465153">
    <property type="component" value="Unassembled WGS sequence"/>
</dbReference>